<dbReference type="KEGG" id="sbk:SHEWBE_4393"/>
<protein>
    <submittedName>
        <fullName evidence="1">Uncharacterized protein</fullName>
    </submittedName>
</protein>
<evidence type="ECO:0000313" key="2">
    <source>
        <dbReference type="Proteomes" id="UP000250123"/>
    </source>
</evidence>
<dbReference type="EMBL" id="LS483452">
    <property type="protein sequence ID" value="SQH78353.1"/>
    <property type="molecule type" value="Genomic_DNA"/>
</dbReference>
<name>A0A330MA64_9GAMM</name>
<sequence length="39" mass="4578">MNRPVDPGEIAYVVLENRPENPHLGFILGKIMFIHRQYL</sequence>
<evidence type="ECO:0000313" key="1">
    <source>
        <dbReference type="EMBL" id="SQH78353.1"/>
    </source>
</evidence>
<dbReference type="AlphaFoldDB" id="A0A330MA64"/>
<dbReference type="Proteomes" id="UP000250123">
    <property type="component" value="Chromosome SHEWBE"/>
</dbReference>
<proteinExistence type="predicted"/>
<reference evidence="2" key="1">
    <citation type="submission" date="2018-06" db="EMBL/GenBank/DDBJ databases">
        <authorList>
            <person name="Cea G.-C."/>
            <person name="William W."/>
        </authorList>
    </citation>
    <scope>NUCLEOTIDE SEQUENCE [LARGE SCALE GENOMIC DNA]</scope>
    <source>
        <strain evidence="2">DB21MT-2</strain>
    </source>
</reference>
<gene>
    <name evidence="1" type="ORF">SHEWBE_4393</name>
</gene>
<organism evidence="1 2">
    <name type="scientific">Shewanella benthica</name>
    <dbReference type="NCBI Taxonomy" id="43661"/>
    <lineage>
        <taxon>Bacteria</taxon>
        <taxon>Pseudomonadati</taxon>
        <taxon>Pseudomonadota</taxon>
        <taxon>Gammaproteobacteria</taxon>
        <taxon>Alteromonadales</taxon>
        <taxon>Shewanellaceae</taxon>
        <taxon>Shewanella</taxon>
    </lineage>
</organism>
<accession>A0A330MA64</accession>